<feature type="transmembrane region" description="Helical" evidence="1">
    <location>
        <begin position="223"/>
        <end position="241"/>
    </location>
</feature>
<feature type="transmembrane region" description="Helical" evidence="1">
    <location>
        <begin position="366"/>
        <end position="386"/>
    </location>
</feature>
<reference evidence="3" key="1">
    <citation type="journal article" date="2014" name="Int. J. Syst. Evol. Microbiol.">
        <title>Complete genome sequence of Corynebacterium casei LMG S-19264T (=DSM 44701T), isolated from a smear-ripened cheese.</title>
        <authorList>
            <consortium name="US DOE Joint Genome Institute (JGI-PGF)"/>
            <person name="Walter F."/>
            <person name="Albersmeier A."/>
            <person name="Kalinowski J."/>
            <person name="Ruckert C."/>
        </authorList>
    </citation>
    <scope>NUCLEOTIDE SEQUENCE</scope>
    <source>
        <strain evidence="3">KCTC 12343</strain>
    </source>
</reference>
<keyword evidence="1" id="KW-0812">Transmembrane</keyword>
<dbReference type="EMBL" id="BMWV01000012">
    <property type="protein sequence ID" value="GGY58446.1"/>
    <property type="molecule type" value="Genomic_DNA"/>
</dbReference>
<dbReference type="PANTHER" id="PTHR23028">
    <property type="entry name" value="ACETYLTRANSFERASE"/>
    <property type="match status" value="1"/>
</dbReference>
<dbReference type="GO" id="GO:0016020">
    <property type="term" value="C:membrane"/>
    <property type="evidence" value="ECO:0007669"/>
    <property type="project" value="TreeGrafter"/>
</dbReference>
<feature type="transmembrane region" description="Helical" evidence="1">
    <location>
        <begin position="190"/>
        <end position="211"/>
    </location>
</feature>
<dbReference type="Pfam" id="PF01757">
    <property type="entry name" value="Acyl_transf_3"/>
    <property type="match status" value="1"/>
</dbReference>
<dbReference type="InterPro" id="IPR050879">
    <property type="entry name" value="Acyltransferase_3"/>
</dbReference>
<evidence type="ECO:0000256" key="1">
    <source>
        <dbReference type="SAM" id="Phobius"/>
    </source>
</evidence>
<proteinExistence type="predicted"/>
<feature type="transmembrane region" description="Helical" evidence="1">
    <location>
        <begin position="53"/>
        <end position="73"/>
    </location>
</feature>
<feature type="transmembrane region" description="Helical" evidence="1">
    <location>
        <begin position="306"/>
        <end position="325"/>
    </location>
</feature>
<dbReference type="GO" id="GO:0009103">
    <property type="term" value="P:lipopolysaccharide biosynthetic process"/>
    <property type="evidence" value="ECO:0007669"/>
    <property type="project" value="TreeGrafter"/>
</dbReference>
<evidence type="ECO:0000313" key="3">
    <source>
        <dbReference type="EMBL" id="GGY58446.1"/>
    </source>
</evidence>
<feature type="domain" description="Acyltransferase 3" evidence="2">
    <location>
        <begin position="15"/>
        <end position="378"/>
    </location>
</feature>
<comment type="caution">
    <text evidence="3">The sequence shown here is derived from an EMBL/GenBank/DDBJ whole genome shotgun (WGS) entry which is preliminary data.</text>
</comment>
<dbReference type="Proteomes" id="UP000628442">
    <property type="component" value="Unassembled WGS sequence"/>
</dbReference>
<feature type="transmembrane region" description="Helical" evidence="1">
    <location>
        <begin position="12"/>
        <end position="33"/>
    </location>
</feature>
<keyword evidence="1" id="KW-1133">Transmembrane helix</keyword>
<protein>
    <submittedName>
        <fullName evidence="3">Acyltransferase</fullName>
    </submittedName>
</protein>
<keyword evidence="3" id="KW-0808">Transferase</keyword>
<keyword evidence="3" id="KW-0012">Acyltransferase</keyword>
<feature type="transmembrane region" description="Helical" evidence="1">
    <location>
        <begin position="136"/>
        <end position="157"/>
    </location>
</feature>
<feature type="transmembrane region" description="Helical" evidence="1">
    <location>
        <begin position="253"/>
        <end position="271"/>
    </location>
</feature>
<dbReference type="GO" id="GO:0016747">
    <property type="term" value="F:acyltransferase activity, transferring groups other than amino-acyl groups"/>
    <property type="evidence" value="ECO:0007669"/>
    <property type="project" value="InterPro"/>
</dbReference>
<name>A0AA87XWW5_9BURK</name>
<sequence length="414" mass="46150">MPATRARDKEKGFWALNWLRYLLAIYIVLYHTLMGYGQIKGTWFQASLEIGNLATSVFFVLSGFLLTYAYVIVKSGREVNRRNFWVARFSTLYPLHLTGLLLSLLPFAQTMIGRGGIVVPLDLDGTATRMLGHGELIFGFLATATLMNAWNPLYILFNGPSWSLSALACFYLVFPFVAPGIYRINKPARMLIVLGVIFLLPGAIADLLHLTDIITDGVLHRNPIIRLPLFLAGMVLCVLHSRANVVGSPAQNAAGVIVVLATVAIAVTLQFMDSRLHVIKNGLYYPACLAIIWLCVSIKYKPSETIQYWGTRLGAASLPVFLLHMPFFPVFRAAEKFIKSLFYTPDWSISSIVATGRTIDQSVACYPLYLILLTILCVLVQERFVVPLQAKIRNAMSKRDRLEPVRETSKTGTV</sequence>
<reference evidence="3" key="2">
    <citation type="submission" date="2022-12" db="EMBL/GenBank/DDBJ databases">
        <authorList>
            <person name="Sun Q."/>
            <person name="Kim S."/>
        </authorList>
    </citation>
    <scope>NUCLEOTIDE SEQUENCE</scope>
    <source>
        <strain evidence="3">KCTC 12343</strain>
    </source>
</reference>
<dbReference type="InterPro" id="IPR002656">
    <property type="entry name" value="Acyl_transf_3_dom"/>
</dbReference>
<accession>A0AA87XWW5</accession>
<feature type="transmembrane region" description="Helical" evidence="1">
    <location>
        <begin position="164"/>
        <end position="184"/>
    </location>
</feature>
<evidence type="ECO:0000313" key="4">
    <source>
        <dbReference type="Proteomes" id="UP000628442"/>
    </source>
</evidence>
<evidence type="ECO:0000259" key="2">
    <source>
        <dbReference type="Pfam" id="PF01757"/>
    </source>
</evidence>
<gene>
    <name evidence="3" type="ORF">GCM10007387_46210</name>
</gene>
<dbReference type="AlphaFoldDB" id="A0AA87XWW5"/>
<keyword evidence="1" id="KW-0472">Membrane</keyword>
<feature type="transmembrane region" description="Helical" evidence="1">
    <location>
        <begin position="283"/>
        <end position="300"/>
    </location>
</feature>
<dbReference type="PANTHER" id="PTHR23028:SF53">
    <property type="entry name" value="ACYL_TRANSF_3 DOMAIN-CONTAINING PROTEIN"/>
    <property type="match status" value="1"/>
</dbReference>
<organism evidence="3 4">
    <name type="scientific">Pseudoduganella albidiflava</name>
    <dbReference type="NCBI Taxonomy" id="321983"/>
    <lineage>
        <taxon>Bacteria</taxon>
        <taxon>Pseudomonadati</taxon>
        <taxon>Pseudomonadota</taxon>
        <taxon>Betaproteobacteria</taxon>
        <taxon>Burkholderiales</taxon>
        <taxon>Oxalobacteraceae</taxon>
        <taxon>Telluria group</taxon>
        <taxon>Pseudoduganella</taxon>
    </lineage>
</organism>